<dbReference type="PANTHER" id="PTHR46250">
    <property type="entry name" value="MYB/SANT-LIKE DNA-BINDING DOMAIN PROTEIN-RELATED"/>
    <property type="match status" value="1"/>
</dbReference>
<organism evidence="2">
    <name type="scientific">Sesamum latifolium</name>
    <dbReference type="NCBI Taxonomy" id="2727402"/>
    <lineage>
        <taxon>Eukaryota</taxon>
        <taxon>Viridiplantae</taxon>
        <taxon>Streptophyta</taxon>
        <taxon>Embryophyta</taxon>
        <taxon>Tracheophyta</taxon>
        <taxon>Spermatophyta</taxon>
        <taxon>Magnoliopsida</taxon>
        <taxon>eudicotyledons</taxon>
        <taxon>Gunneridae</taxon>
        <taxon>Pentapetalae</taxon>
        <taxon>asterids</taxon>
        <taxon>lamiids</taxon>
        <taxon>Lamiales</taxon>
        <taxon>Pedaliaceae</taxon>
        <taxon>Sesamum</taxon>
    </lineage>
</organism>
<dbReference type="Pfam" id="PF12776">
    <property type="entry name" value="Myb_DNA-bind_3"/>
    <property type="match status" value="1"/>
</dbReference>
<dbReference type="PANTHER" id="PTHR46250:SF15">
    <property type="entry name" value="OS01G0523800 PROTEIN"/>
    <property type="match status" value="1"/>
</dbReference>
<dbReference type="InterPro" id="IPR024752">
    <property type="entry name" value="Myb/SANT-like_dom"/>
</dbReference>
<protein>
    <recommendedName>
        <fullName evidence="1">Myb/SANT-like domain-containing protein</fullName>
    </recommendedName>
</protein>
<dbReference type="AlphaFoldDB" id="A0AAW2TLT3"/>
<evidence type="ECO:0000313" key="2">
    <source>
        <dbReference type="EMBL" id="KAL0405785.1"/>
    </source>
</evidence>
<sequence length="255" mass="29638">MTDATHIQPRKRRGMGDFKLPRRVWSVREEEGLIVALKDIVKQGWKCENDFRTGYLGVLEQEMKKLFPSSDIKADPHIQSKIHVWKKTYGSLVGMLGRSGFGWNDATNMVVVDDDVVWNNYIKIDLFAKNMRLKSFPFYQAWCLVKTALRRVLVRNERKVLTDLDARYIESIDRFVDKADMRLEMMSKRMGFEFDASEARKKVYEAISGLGGLQMREKLFVAKKLVSDTKSLDLFFSLPDDEKAELIRMMLDGSF</sequence>
<evidence type="ECO:0000259" key="1">
    <source>
        <dbReference type="Pfam" id="PF12776"/>
    </source>
</evidence>
<reference evidence="2" key="2">
    <citation type="journal article" date="2024" name="Plant">
        <title>Genomic evolution and insights into agronomic trait innovations of Sesamum species.</title>
        <authorList>
            <person name="Miao H."/>
            <person name="Wang L."/>
            <person name="Qu L."/>
            <person name="Liu H."/>
            <person name="Sun Y."/>
            <person name="Le M."/>
            <person name="Wang Q."/>
            <person name="Wei S."/>
            <person name="Zheng Y."/>
            <person name="Lin W."/>
            <person name="Duan Y."/>
            <person name="Cao H."/>
            <person name="Xiong S."/>
            <person name="Wang X."/>
            <person name="Wei L."/>
            <person name="Li C."/>
            <person name="Ma Q."/>
            <person name="Ju M."/>
            <person name="Zhao R."/>
            <person name="Li G."/>
            <person name="Mu C."/>
            <person name="Tian Q."/>
            <person name="Mei H."/>
            <person name="Zhang T."/>
            <person name="Gao T."/>
            <person name="Zhang H."/>
        </authorList>
    </citation>
    <scope>NUCLEOTIDE SEQUENCE</scope>
    <source>
        <strain evidence="2">KEN1</strain>
    </source>
</reference>
<feature type="domain" description="Myb/SANT-like" evidence="1">
    <location>
        <begin position="25"/>
        <end position="121"/>
    </location>
</feature>
<name>A0AAW2TLT3_9LAMI</name>
<gene>
    <name evidence="2" type="ORF">Slati_3892400</name>
</gene>
<reference evidence="2" key="1">
    <citation type="submission" date="2020-06" db="EMBL/GenBank/DDBJ databases">
        <authorList>
            <person name="Li T."/>
            <person name="Hu X."/>
            <person name="Zhang T."/>
            <person name="Song X."/>
            <person name="Zhang H."/>
            <person name="Dai N."/>
            <person name="Sheng W."/>
            <person name="Hou X."/>
            <person name="Wei L."/>
        </authorList>
    </citation>
    <scope>NUCLEOTIDE SEQUENCE</scope>
    <source>
        <strain evidence="2">KEN1</strain>
        <tissue evidence="2">Leaf</tissue>
    </source>
</reference>
<comment type="caution">
    <text evidence="2">The sequence shown here is derived from an EMBL/GenBank/DDBJ whole genome shotgun (WGS) entry which is preliminary data.</text>
</comment>
<dbReference type="EMBL" id="JACGWN010000014">
    <property type="protein sequence ID" value="KAL0405785.1"/>
    <property type="molecule type" value="Genomic_DNA"/>
</dbReference>
<proteinExistence type="predicted"/>
<accession>A0AAW2TLT3</accession>